<evidence type="ECO:0000256" key="1">
    <source>
        <dbReference type="ARBA" id="ARBA00004651"/>
    </source>
</evidence>
<feature type="transmembrane region" description="Helical" evidence="8">
    <location>
        <begin position="274"/>
        <end position="292"/>
    </location>
</feature>
<reference evidence="10 11" key="1">
    <citation type="submission" date="2015-06" db="EMBL/GenBank/DDBJ databases">
        <title>Genome sequencing of Thermotogales isolates from hydrothermal vents.</title>
        <authorList>
            <person name="Haverkamp T.H."/>
            <person name="Kublanov I.V."/>
            <person name="Nesbo C.L."/>
        </authorList>
    </citation>
    <scope>NUCLEOTIDE SEQUENCE [LARGE SCALE GENOMIC DNA]</scope>
    <source>
        <strain evidence="11">ik275mar</strain>
    </source>
</reference>
<proteinExistence type="predicted"/>
<evidence type="ECO:0000313" key="11">
    <source>
        <dbReference type="Proteomes" id="UP000242616"/>
    </source>
</evidence>
<dbReference type="PANTHER" id="PTHR42682:SF3">
    <property type="entry name" value="FORMATE HYDROGENLYASE SUBUNIT 3-RELATED"/>
    <property type="match status" value="1"/>
</dbReference>
<evidence type="ECO:0000259" key="9">
    <source>
        <dbReference type="Pfam" id="PF00361"/>
    </source>
</evidence>
<keyword evidence="2" id="KW-1003">Cell membrane</keyword>
<evidence type="ECO:0000256" key="4">
    <source>
        <dbReference type="ARBA" id="ARBA00022989"/>
    </source>
</evidence>
<feature type="transmembrane region" description="Helical" evidence="8">
    <location>
        <begin position="30"/>
        <end position="50"/>
    </location>
</feature>
<dbReference type="PANTHER" id="PTHR42682">
    <property type="entry name" value="HYDROGENASE-4 COMPONENT F"/>
    <property type="match status" value="1"/>
</dbReference>
<evidence type="ECO:0000256" key="2">
    <source>
        <dbReference type="ARBA" id="ARBA00022475"/>
    </source>
</evidence>
<dbReference type="PRINTS" id="PR01437">
    <property type="entry name" value="NUOXDRDTASE4"/>
</dbReference>
<feature type="transmembrane region" description="Helical" evidence="8">
    <location>
        <begin position="126"/>
        <end position="144"/>
    </location>
</feature>
<accession>A0ABX3IG85</accession>
<evidence type="ECO:0000256" key="8">
    <source>
        <dbReference type="SAM" id="Phobius"/>
    </source>
</evidence>
<comment type="subcellular location">
    <subcellularLocation>
        <location evidence="1">Cell membrane</location>
        <topology evidence="1">Multi-pass membrane protein</topology>
    </subcellularLocation>
    <subcellularLocation>
        <location evidence="7">Membrane</location>
        <topology evidence="7">Multi-pass membrane protein</topology>
    </subcellularLocation>
</comment>
<sequence length="612" mass="68775">MSLTNLILVFLFGSVVSYLLTKSNRVLGSIFNFLLTAYALYEIWNLNINYSEKLFGLFNNLESTFKVTYLGKYFALVSMIIISFVAFFIIEWIKKKGIKPAAFNAFMLIMISGVLGVFFANDLLTLYIFWELAVLGSFLIVPMGKEDSKKAAVIYAVTSAIGSYMYLYATFAIFKRYGVLSFEQVSQQLVNDSSLFKWFIILFIASAGIAKSGIFPLHTWLRITHGNAPDAFSAVLSGQLVKMGSYVLAIAISVFPTVQMFSSFYHGIPLLNYLLIWLGNISILIGTFMAIRQNDMKQLIAFSSIANGGYILVGLGTMNSIGYAGGLFHVFNHAIAAAMIFLSFAAVVYRTGTTKIDEMGGLIWRMPWTFVTYLVGIISLAGIPPTSGFISKWMIFSALVNKGMFITLAITFIGSVGSFLYVFRPLAGVFLGQLKRKHADVKEVPGIMLIPMLLFVVLVLFIGVYPKPVLDYISSIEKVLGIKPISYSGFEIVTPLGKWNTLTVFTMFAVGFIIATVLYLIFPRGKRVELTDQYTGGDYLYNYDLYHYATGFYRFIERLYDRHPSFEKLYGMLAVFFRSIGDIVTDLIYKPSPSGYVFWISVVILIIYWVRW</sequence>
<keyword evidence="11" id="KW-1185">Reference proteome</keyword>
<dbReference type="NCBIfam" id="NF006419">
    <property type="entry name" value="PRK08668.1"/>
    <property type="match status" value="1"/>
</dbReference>
<feature type="transmembrane region" description="Helical" evidence="8">
    <location>
        <begin position="102"/>
        <end position="120"/>
    </location>
</feature>
<dbReference type="Pfam" id="PF00361">
    <property type="entry name" value="Proton_antipo_M"/>
    <property type="match status" value="1"/>
</dbReference>
<feature type="domain" description="NADH:quinone oxidoreductase/Mrp antiporter transmembrane" evidence="9">
    <location>
        <begin position="120"/>
        <end position="415"/>
    </location>
</feature>
<dbReference type="InterPro" id="IPR003918">
    <property type="entry name" value="NADH_UbQ_OxRdtase"/>
</dbReference>
<evidence type="ECO:0000256" key="6">
    <source>
        <dbReference type="ARBA" id="ARBA00023136"/>
    </source>
</evidence>
<dbReference type="InterPro" id="IPR052175">
    <property type="entry name" value="ComplexI-like_HydComp"/>
</dbReference>
<dbReference type="InterPro" id="IPR001750">
    <property type="entry name" value="ND/Mrp_TM"/>
</dbReference>
<evidence type="ECO:0000256" key="5">
    <source>
        <dbReference type="ARBA" id="ARBA00023002"/>
    </source>
</evidence>
<keyword evidence="4 8" id="KW-1133">Transmembrane helix</keyword>
<feature type="transmembrane region" description="Helical" evidence="8">
    <location>
        <begin position="595"/>
        <end position="611"/>
    </location>
</feature>
<gene>
    <name evidence="10" type="ORF">XJ44_06835</name>
</gene>
<comment type="caution">
    <text evidence="10">The sequence shown here is derived from an EMBL/GenBank/DDBJ whole genome shotgun (WGS) entry which is preliminary data.</text>
</comment>
<feature type="transmembrane region" description="Helical" evidence="8">
    <location>
        <begin position="70"/>
        <end position="90"/>
    </location>
</feature>
<keyword evidence="5" id="KW-0560">Oxidoreductase</keyword>
<evidence type="ECO:0000256" key="3">
    <source>
        <dbReference type="ARBA" id="ARBA00022692"/>
    </source>
</evidence>
<feature type="transmembrane region" description="Helical" evidence="8">
    <location>
        <begin position="6"/>
        <end position="21"/>
    </location>
</feature>
<keyword evidence="6 8" id="KW-0472">Membrane</keyword>
<feature type="transmembrane region" description="Helical" evidence="8">
    <location>
        <begin position="403"/>
        <end position="423"/>
    </location>
</feature>
<organism evidence="10 11">
    <name type="scientific">Thermosipho affectus</name>
    <dbReference type="NCBI Taxonomy" id="660294"/>
    <lineage>
        <taxon>Bacteria</taxon>
        <taxon>Thermotogati</taxon>
        <taxon>Thermotogota</taxon>
        <taxon>Thermotogae</taxon>
        <taxon>Thermotogales</taxon>
        <taxon>Fervidobacteriaceae</taxon>
        <taxon>Thermosipho</taxon>
    </lineage>
</organism>
<name>A0ABX3IG85_9BACT</name>
<feature type="transmembrane region" description="Helical" evidence="8">
    <location>
        <begin position="194"/>
        <end position="214"/>
    </location>
</feature>
<feature type="transmembrane region" description="Helical" evidence="8">
    <location>
        <begin position="299"/>
        <end position="318"/>
    </location>
</feature>
<keyword evidence="3 7" id="KW-0812">Transmembrane</keyword>
<dbReference type="Proteomes" id="UP000242616">
    <property type="component" value="Unassembled WGS sequence"/>
</dbReference>
<feature type="transmembrane region" description="Helical" evidence="8">
    <location>
        <begin position="330"/>
        <end position="350"/>
    </location>
</feature>
<evidence type="ECO:0000313" key="10">
    <source>
        <dbReference type="EMBL" id="ONN26850.1"/>
    </source>
</evidence>
<protein>
    <submittedName>
        <fullName evidence="10">Oxidoreductase</fullName>
    </submittedName>
</protein>
<evidence type="ECO:0000256" key="7">
    <source>
        <dbReference type="RuleBase" id="RU000320"/>
    </source>
</evidence>
<feature type="transmembrane region" description="Helical" evidence="8">
    <location>
        <begin position="444"/>
        <end position="465"/>
    </location>
</feature>
<feature type="transmembrane region" description="Helical" evidence="8">
    <location>
        <begin position="502"/>
        <end position="522"/>
    </location>
</feature>
<feature type="transmembrane region" description="Helical" evidence="8">
    <location>
        <begin position="362"/>
        <end position="383"/>
    </location>
</feature>
<dbReference type="EMBL" id="LBFC01000022">
    <property type="protein sequence ID" value="ONN26850.1"/>
    <property type="molecule type" value="Genomic_DNA"/>
</dbReference>
<feature type="transmembrane region" description="Helical" evidence="8">
    <location>
        <begin position="151"/>
        <end position="174"/>
    </location>
</feature>